<evidence type="ECO:0000313" key="11">
    <source>
        <dbReference type="Proteomes" id="UP001153620"/>
    </source>
</evidence>
<dbReference type="PANTHER" id="PTHR21421">
    <property type="entry name" value="GUSTATORY RECEPTOR"/>
    <property type="match status" value="1"/>
</dbReference>
<keyword evidence="11" id="KW-1185">Reference proteome</keyword>
<comment type="subcellular location">
    <subcellularLocation>
        <location evidence="1">Cell membrane</location>
        <topology evidence="1">Multi-pass membrane protein</topology>
    </subcellularLocation>
</comment>
<feature type="transmembrane region" description="Helical" evidence="9">
    <location>
        <begin position="177"/>
        <end position="202"/>
    </location>
</feature>
<evidence type="ECO:0000256" key="6">
    <source>
        <dbReference type="ARBA" id="ARBA00023136"/>
    </source>
</evidence>
<gene>
    <name evidence="10" type="ORF">CHIRRI_LOCUS8688</name>
</gene>
<dbReference type="PANTHER" id="PTHR21421:SF29">
    <property type="entry name" value="GUSTATORY RECEPTOR 5A FOR TREHALOSE-RELATED"/>
    <property type="match status" value="1"/>
</dbReference>
<protein>
    <recommendedName>
        <fullName evidence="8">Gustatory receptor</fullName>
    </recommendedName>
</protein>
<dbReference type="Pfam" id="PF06151">
    <property type="entry name" value="Trehalose_recp"/>
    <property type="match status" value="1"/>
</dbReference>
<comment type="similarity">
    <text evidence="2">Belongs to the insect chemoreceptor superfamily. Gustatory receptor (GR) family. Gr5a subfamily.</text>
</comment>
<organism evidence="10 11">
    <name type="scientific">Chironomus riparius</name>
    <dbReference type="NCBI Taxonomy" id="315576"/>
    <lineage>
        <taxon>Eukaryota</taxon>
        <taxon>Metazoa</taxon>
        <taxon>Ecdysozoa</taxon>
        <taxon>Arthropoda</taxon>
        <taxon>Hexapoda</taxon>
        <taxon>Insecta</taxon>
        <taxon>Pterygota</taxon>
        <taxon>Neoptera</taxon>
        <taxon>Endopterygota</taxon>
        <taxon>Diptera</taxon>
        <taxon>Nematocera</taxon>
        <taxon>Chironomoidea</taxon>
        <taxon>Chironomidae</taxon>
        <taxon>Chironominae</taxon>
        <taxon>Chironomus</taxon>
    </lineage>
</organism>
<feature type="transmembrane region" description="Helical" evidence="9">
    <location>
        <begin position="232"/>
        <end position="263"/>
    </location>
</feature>
<dbReference type="Proteomes" id="UP001153620">
    <property type="component" value="Chromosome 2"/>
</dbReference>
<evidence type="ECO:0000256" key="4">
    <source>
        <dbReference type="ARBA" id="ARBA00022692"/>
    </source>
</evidence>
<dbReference type="GO" id="GO:0005886">
    <property type="term" value="C:plasma membrane"/>
    <property type="evidence" value="ECO:0007669"/>
    <property type="project" value="UniProtKB-SubCell"/>
</dbReference>
<accession>A0A9N9RZ39</accession>
<feature type="transmembrane region" description="Helical" evidence="9">
    <location>
        <begin position="309"/>
        <end position="328"/>
    </location>
</feature>
<dbReference type="AlphaFoldDB" id="A0A9N9RZ39"/>
<dbReference type="OrthoDB" id="5800391at2759"/>
<evidence type="ECO:0000256" key="9">
    <source>
        <dbReference type="SAM" id="Phobius"/>
    </source>
</evidence>
<dbReference type="GO" id="GO:0033041">
    <property type="term" value="F:sweet taste receptor activity"/>
    <property type="evidence" value="ECO:0007669"/>
    <property type="project" value="TreeGrafter"/>
</dbReference>
<evidence type="ECO:0000256" key="5">
    <source>
        <dbReference type="ARBA" id="ARBA00022989"/>
    </source>
</evidence>
<reference evidence="10" key="1">
    <citation type="submission" date="2022-01" db="EMBL/GenBank/DDBJ databases">
        <authorList>
            <person name="King R."/>
        </authorList>
    </citation>
    <scope>NUCLEOTIDE SEQUENCE</scope>
</reference>
<dbReference type="PIRSF" id="PIRSF038981">
    <property type="entry name" value="GRP"/>
    <property type="match status" value="1"/>
</dbReference>
<keyword evidence="3" id="KW-1003">Cell membrane</keyword>
<keyword evidence="5 9" id="KW-1133">Transmembrane helix</keyword>
<keyword evidence="4 9" id="KW-0812">Transmembrane</keyword>
<dbReference type="EMBL" id="OU895878">
    <property type="protein sequence ID" value="CAG9805820.1"/>
    <property type="molecule type" value="Genomic_DNA"/>
</dbReference>
<feature type="transmembrane region" description="Helical" evidence="9">
    <location>
        <begin position="92"/>
        <end position="111"/>
    </location>
</feature>
<feature type="transmembrane region" description="Helical" evidence="9">
    <location>
        <begin position="123"/>
        <end position="143"/>
    </location>
</feature>
<evidence type="ECO:0000256" key="7">
    <source>
        <dbReference type="ARBA" id="ARBA00023170"/>
    </source>
</evidence>
<dbReference type="GO" id="GO:0007165">
    <property type="term" value="P:signal transduction"/>
    <property type="evidence" value="ECO:0007669"/>
    <property type="project" value="UniProtKB-KW"/>
</dbReference>
<feature type="transmembrane region" description="Helical" evidence="9">
    <location>
        <begin position="340"/>
        <end position="360"/>
    </location>
</feature>
<sequence>MWYGRITVGNSKISPKPFQPPKFYSSDSKFILDELKLTANVKTSNLLVGNGFYRITRKLILISQTVFGIFPVRGLRQPTSEHLKFNMKSFSFIYSMVIQMCIIFMFSTSIYKQLNSKIVYTKVVKFVFFFLNFLVYLNFTIVARKWPQYVKHWERAEQKLLELHIMQQQNQQVQRKIWKIAIVIMFLALIEHNLGIASGVYVSKSCWGVHSAEEAYFRQSFTDFFASFKFNIYLGLFAQIVNLFCAFAWNFIDVYLIIVSVLLTEKFACINRRLESNLSVHSSKFWNEIWCGYKICVELVDRTNELNGGTILISFFSNLYFICVQLLGCFKSESSILDGLYLWFSLIFLIARTLALCLFASEINDESLKPLQTLRSIHSDYFDITMNRFTEQLMNGKVALTGINFFYLTRKLILSISGTVVTYVLVMVQFNEAEEKESDNNPCT</sequence>
<evidence type="ECO:0000256" key="3">
    <source>
        <dbReference type="ARBA" id="ARBA00022475"/>
    </source>
</evidence>
<proteinExistence type="inferred from homology"/>
<reference evidence="10" key="2">
    <citation type="submission" date="2022-10" db="EMBL/GenBank/DDBJ databases">
        <authorList>
            <consortium name="ENA_rothamsted_submissions"/>
            <consortium name="culmorum"/>
            <person name="King R."/>
        </authorList>
    </citation>
    <scope>NUCLEOTIDE SEQUENCE</scope>
</reference>
<keyword evidence="6 9" id="KW-0472">Membrane</keyword>
<evidence type="ECO:0000313" key="10">
    <source>
        <dbReference type="EMBL" id="CAG9805820.1"/>
    </source>
</evidence>
<comment type="function">
    <text evidence="8">Plays a role in the sugar gustatory response.</text>
</comment>
<evidence type="ECO:0000256" key="1">
    <source>
        <dbReference type="ARBA" id="ARBA00004651"/>
    </source>
</evidence>
<dbReference type="InterPro" id="IPR009318">
    <property type="entry name" value="Gustatory_rcpt"/>
</dbReference>
<keyword evidence="8" id="KW-0807">Transducer</keyword>
<evidence type="ECO:0000256" key="8">
    <source>
        <dbReference type="PIRNR" id="PIRNR038981"/>
    </source>
</evidence>
<evidence type="ECO:0000256" key="2">
    <source>
        <dbReference type="ARBA" id="ARBA00005327"/>
    </source>
</evidence>
<keyword evidence="7 8" id="KW-0675">Receptor</keyword>
<name>A0A9N9RZ39_9DIPT</name>
<feature type="transmembrane region" description="Helical" evidence="9">
    <location>
        <begin position="412"/>
        <end position="430"/>
    </location>
</feature>